<dbReference type="AlphaFoldDB" id="A0A6C0IAC0"/>
<sequence>MDSQQFQRVSSPNLYPAVQPNNRLVESQIFQQAHALNSRYSGSVAIAEDANVFTDYRPKCTKNIPSGQQYASRQWLQHNAENMIKLSRERQAKSVGAGYMHAATVPQGIASVKCDVNKCAYYPGGEHQNSIGIDRMDAAPDLFGTFTFNMQMPAQNPKNTITTRYEGGRNSVRG</sequence>
<name>A0A6C0IAC0_9ZZZZ</name>
<dbReference type="EMBL" id="MN740152">
    <property type="protein sequence ID" value="QHT89904.1"/>
    <property type="molecule type" value="Genomic_DNA"/>
</dbReference>
<evidence type="ECO:0000256" key="1">
    <source>
        <dbReference type="SAM" id="MobiDB-lite"/>
    </source>
</evidence>
<protein>
    <submittedName>
        <fullName evidence="2">Uncharacterized protein</fullName>
    </submittedName>
</protein>
<feature type="compositionally biased region" description="Polar residues" evidence="1">
    <location>
        <begin position="154"/>
        <end position="163"/>
    </location>
</feature>
<organism evidence="2">
    <name type="scientific">viral metagenome</name>
    <dbReference type="NCBI Taxonomy" id="1070528"/>
    <lineage>
        <taxon>unclassified sequences</taxon>
        <taxon>metagenomes</taxon>
        <taxon>organismal metagenomes</taxon>
    </lineage>
</organism>
<proteinExistence type="predicted"/>
<feature type="region of interest" description="Disordered" evidence="1">
    <location>
        <begin position="154"/>
        <end position="174"/>
    </location>
</feature>
<reference evidence="2" key="1">
    <citation type="journal article" date="2020" name="Nature">
        <title>Giant virus diversity and host interactions through global metagenomics.</title>
        <authorList>
            <person name="Schulz F."/>
            <person name="Roux S."/>
            <person name="Paez-Espino D."/>
            <person name="Jungbluth S."/>
            <person name="Walsh D.A."/>
            <person name="Denef V.J."/>
            <person name="McMahon K.D."/>
            <person name="Konstantinidis K.T."/>
            <person name="Eloe-Fadrosh E.A."/>
            <person name="Kyrpides N.C."/>
            <person name="Woyke T."/>
        </authorList>
    </citation>
    <scope>NUCLEOTIDE SEQUENCE</scope>
    <source>
        <strain evidence="2">GVMAG-M-3300023184-62</strain>
    </source>
</reference>
<accession>A0A6C0IAC0</accession>
<evidence type="ECO:0000313" key="2">
    <source>
        <dbReference type="EMBL" id="QHT89904.1"/>
    </source>
</evidence>